<evidence type="ECO:0000313" key="8">
    <source>
        <dbReference type="Proteomes" id="UP000006250"/>
    </source>
</evidence>
<dbReference type="PANTHER" id="PTHR38601">
    <property type="entry name" value="HYDROGENASE-4 COMPONENT E"/>
    <property type="match status" value="1"/>
</dbReference>
<feature type="transmembrane region" description="Helical" evidence="6">
    <location>
        <begin position="120"/>
        <end position="140"/>
    </location>
</feature>
<comment type="caution">
    <text evidence="7">The sequence shown here is derived from an EMBL/GenBank/DDBJ whole genome shotgun (WGS) entry which is preliminary data.</text>
</comment>
<dbReference type="InterPro" id="IPR038730">
    <property type="entry name" value="HyfE-like"/>
</dbReference>
<dbReference type="PANTHER" id="PTHR38601:SF1">
    <property type="entry name" value="HYDROGENASE-4 COMPONENT E"/>
    <property type="match status" value="1"/>
</dbReference>
<feature type="transmembrane region" description="Helical" evidence="6">
    <location>
        <begin position="51"/>
        <end position="73"/>
    </location>
</feature>
<dbReference type="Proteomes" id="UP000006250">
    <property type="component" value="Unassembled WGS sequence"/>
</dbReference>
<gene>
    <name evidence="7" type="ORF">DesfrDRAFT_2198</name>
</gene>
<dbReference type="AlphaFoldDB" id="E1JX74"/>
<feature type="transmembrane region" description="Helical" evidence="6">
    <location>
        <begin position="85"/>
        <end position="108"/>
    </location>
</feature>
<proteinExistence type="predicted"/>
<organism evidence="7 8">
    <name type="scientific">Solidesulfovibrio fructosivorans JJ]</name>
    <dbReference type="NCBI Taxonomy" id="596151"/>
    <lineage>
        <taxon>Bacteria</taxon>
        <taxon>Pseudomonadati</taxon>
        <taxon>Thermodesulfobacteriota</taxon>
        <taxon>Desulfovibrionia</taxon>
        <taxon>Desulfovibrionales</taxon>
        <taxon>Desulfovibrionaceae</taxon>
        <taxon>Solidesulfovibrio</taxon>
    </lineage>
</organism>
<evidence type="ECO:0000256" key="1">
    <source>
        <dbReference type="ARBA" id="ARBA00004651"/>
    </source>
</evidence>
<evidence type="ECO:0000256" key="3">
    <source>
        <dbReference type="ARBA" id="ARBA00022692"/>
    </source>
</evidence>
<comment type="subcellular location">
    <subcellularLocation>
        <location evidence="1">Cell membrane</location>
        <topology evidence="1">Multi-pass membrane protein</topology>
    </subcellularLocation>
</comment>
<keyword evidence="5 6" id="KW-0472">Membrane</keyword>
<evidence type="ECO:0000256" key="2">
    <source>
        <dbReference type="ARBA" id="ARBA00022475"/>
    </source>
</evidence>
<dbReference type="RefSeq" id="WP_005993810.1">
    <property type="nucleotide sequence ID" value="NZ_AECZ01000013.1"/>
</dbReference>
<dbReference type="OrthoDB" id="5298295at2"/>
<feature type="transmembrane region" description="Helical" evidence="6">
    <location>
        <begin position="26"/>
        <end position="45"/>
    </location>
</feature>
<dbReference type="GO" id="GO:0005886">
    <property type="term" value="C:plasma membrane"/>
    <property type="evidence" value="ECO:0007669"/>
    <property type="project" value="UniProtKB-SubCell"/>
</dbReference>
<keyword evidence="4 6" id="KW-1133">Transmembrane helix</keyword>
<protein>
    <submittedName>
        <fullName evidence="7">Putative hydrogenase-4 component E</fullName>
    </submittedName>
</protein>
<dbReference type="EMBL" id="AECZ01000013">
    <property type="protein sequence ID" value="EFL51039.1"/>
    <property type="molecule type" value="Genomic_DNA"/>
</dbReference>
<evidence type="ECO:0000256" key="5">
    <source>
        <dbReference type="ARBA" id="ARBA00023136"/>
    </source>
</evidence>
<evidence type="ECO:0000256" key="6">
    <source>
        <dbReference type="SAM" id="Phobius"/>
    </source>
</evidence>
<feature type="transmembrane region" description="Helical" evidence="6">
    <location>
        <begin position="172"/>
        <end position="193"/>
    </location>
</feature>
<reference evidence="7 8" key="1">
    <citation type="submission" date="2010-08" db="EMBL/GenBank/DDBJ databases">
        <title>The draft genome of Desulfovibrio fructosovorans JJ.</title>
        <authorList>
            <consortium name="US DOE Joint Genome Institute (JGI-PGF)"/>
            <person name="Lucas S."/>
            <person name="Copeland A."/>
            <person name="Lapidus A."/>
            <person name="Cheng J.-F."/>
            <person name="Bruce D."/>
            <person name="Goodwin L."/>
            <person name="Pitluck S."/>
            <person name="Land M.L."/>
            <person name="Hauser L."/>
            <person name="Chang Y.-J."/>
            <person name="Jeffries C."/>
            <person name="Wall J.D."/>
            <person name="Stahl D.A."/>
            <person name="Arkin A.P."/>
            <person name="Dehal P."/>
            <person name="Stolyar S.M."/>
            <person name="Hazen T.C."/>
            <person name="Woyke T.J."/>
        </authorList>
    </citation>
    <scope>NUCLEOTIDE SEQUENCE [LARGE SCALE GENOMIC DNA]</scope>
    <source>
        <strain evidence="7 8">JJ</strain>
    </source>
</reference>
<dbReference type="eggNOG" id="COG4237">
    <property type="taxonomic scope" value="Bacteria"/>
</dbReference>
<dbReference type="STRING" id="596151.DesfrDRAFT_2198"/>
<keyword evidence="2" id="KW-1003">Cell membrane</keyword>
<sequence length="213" mass="22802">MELFESVLVALLCCNLAYLAISRLRVLIRLTAIQGALLAAVPLLFTGPAAHGHALALSFAVFAIKGVGFPALLARTLSRLEVNPVVEPTIGFHLSLVAGVAGLLFSLWLETRLPFPPGLFPPLLFPTALTTIFAGLTLVVARKKALTQVIGYLGMENGIFLLGTPLSGQGSVWLELSVLLDIFVAVFVMGIAIHHINKTFESIDVGRFCSLRD</sequence>
<evidence type="ECO:0000313" key="7">
    <source>
        <dbReference type="EMBL" id="EFL51039.1"/>
    </source>
</evidence>
<feature type="transmembrane region" description="Helical" evidence="6">
    <location>
        <begin position="149"/>
        <end position="166"/>
    </location>
</feature>
<feature type="transmembrane region" description="Helical" evidence="6">
    <location>
        <begin position="6"/>
        <end position="21"/>
    </location>
</feature>
<keyword evidence="3 6" id="KW-0812">Transmembrane</keyword>
<evidence type="ECO:0000256" key="4">
    <source>
        <dbReference type="ARBA" id="ARBA00022989"/>
    </source>
</evidence>
<name>E1JX74_SOLFR</name>
<keyword evidence="8" id="KW-1185">Reference proteome</keyword>
<accession>E1JX74</accession>